<evidence type="ECO:0000313" key="3">
    <source>
        <dbReference type="Proteomes" id="UP001258017"/>
    </source>
</evidence>
<feature type="domain" description="KATNIP" evidence="1">
    <location>
        <begin position="566"/>
        <end position="882"/>
    </location>
</feature>
<protein>
    <recommendedName>
        <fullName evidence="1">KATNIP domain-containing protein</fullName>
    </recommendedName>
</protein>
<keyword evidence="3" id="KW-1185">Reference proteome</keyword>
<dbReference type="AlphaFoldDB" id="A0AAD9RJ32"/>
<accession>A0AAD9RJ32</accession>
<name>A0AAD9RJ32_9HYME</name>
<dbReference type="PANTHER" id="PTHR21534:SF0">
    <property type="entry name" value="KATANIN-INTERACTING PROTEIN"/>
    <property type="match status" value="1"/>
</dbReference>
<dbReference type="InterPro" id="IPR026704">
    <property type="entry name" value="KATNIP"/>
</dbReference>
<dbReference type="Pfam" id="PF14652">
    <property type="entry name" value="DUF4457"/>
    <property type="match status" value="2"/>
</dbReference>
<evidence type="ECO:0000313" key="2">
    <source>
        <dbReference type="EMBL" id="KAK2580558.1"/>
    </source>
</evidence>
<reference evidence="2" key="2">
    <citation type="journal article" date="2023" name="Commun. Biol.">
        <title>Intrasexual cuticular hydrocarbon dimorphism in a wasp sheds light on hydrocarbon biosynthesis genes in Hymenoptera.</title>
        <authorList>
            <person name="Moris V.C."/>
            <person name="Podsiadlowski L."/>
            <person name="Martin S."/>
            <person name="Oeyen J.P."/>
            <person name="Donath A."/>
            <person name="Petersen M."/>
            <person name="Wilbrandt J."/>
            <person name="Misof B."/>
            <person name="Liedtke D."/>
            <person name="Thamm M."/>
            <person name="Scheiner R."/>
            <person name="Schmitt T."/>
            <person name="Niehuis O."/>
        </authorList>
    </citation>
    <scope>NUCLEOTIDE SEQUENCE</scope>
    <source>
        <strain evidence="2">GBR_01_08_01A</strain>
    </source>
</reference>
<organism evidence="2 3">
    <name type="scientific">Odynerus spinipes</name>
    <dbReference type="NCBI Taxonomy" id="1348599"/>
    <lineage>
        <taxon>Eukaryota</taxon>
        <taxon>Metazoa</taxon>
        <taxon>Ecdysozoa</taxon>
        <taxon>Arthropoda</taxon>
        <taxon>Hexapoda</taxon>
        <taxon>Insecta</taxon>
        <taxon>Pterygota</taxon>
        <taxon>Neoptera</taxon>
        <taxon>Endopterygota</taxon>
        <taxon>Hymenoptera</taxon>
        <taxon>Apocrita</taxon>
        <taxon>Aculeata</taxon>
        <taxon>Vespoidea</taxon>
        <taxon>Vespidae</taxon>
        <taxon>Eumeninae</taxon>
        <taxon>Odynerus</taxon>
    </lineage>
</organism>
<reference evidence="2" key="1">
    <citation type="submission" date="2021-08" db="EMBL/GenBank/DDBJ databases">
        <authorList>
            <person name="Misof B."/>
            <person name="Oliver O."/>
            <person name="Podsiadlowski L."/>
            <person name="Donath A."/>
            <person name="Peters R."/>
            <person name="Mayer C."/>
            <person name="Rust J."/>
            <person name="Gunkel S."/>
            <person name="Lesny P."/>
            <person name="Martin S."/>
            <person name="Oeyen J.P."/>
            <person name="Petersen M."/>
            <person name="Panagiotis P."/>
            <person name="Wilbrandt J."/>
            <person name="Tanja T."/>
        </authorList>
    </citation>
    <scope>NUCLEOTIDE SEQUENCE</scope>
    <source>
        <strain evidence="2">GBR_01_08_01A</strain>
        <tissue evidence="2">Thorax + abdomen</tissue>
    </source>
</reference>
<dbReference type="EMBL" id="JAIFRP010000050">
    <property type="protein sequence ID" value="KAK2580558.1"/>
    <property type="molecule type" value="Genomic_DNA"/>
</dbReference>
<dbReference type="InterPro" id="IPR027859">
    <property type="entry name" value="KATNIP_dom"/>
</dbReference>
<dbReference type="PANTHER" id="PTHR21534">
    <property type="entry name" value="KATANIN-INTERACTING PROTEIN"/>
    <property type="match status" value="1"/>
</dbReference>
<gene>
    <name evidence="2" type="ORF">KPH14_007687</name>
</gene>
<feature type="domain" description="KATNIP" evidence="1">
    <location>
        <begin position="307"/>
        <end position="367"/>
    </location>
</feature>
<sequence length="943" mass="107967">MDQSEGNITESNISLSTNILKKLPPWLIEMTENVKKLNMSDDYKTFQIEKHATYKKHTPEQTPSTYETSVFKEDIDNLYGQSCKSFLTLAKIKDVDGDILLQSCISKSLPNTPNYADIQIKHTSTRAISALVDSNDQTSIKRDFSALDEYMEKRKLEKNYYSTKSMNVENNEKYSCELKTLDDFTSQNYDYFQPETFQKYKMDRELLTQQQAYRSTPEQGNNIRKQDPKSNLPCGLIKRRVDYLSGVAPREETTFTNEMETISSPVHHNDMKYIDLTKKNNDKFVSSVEISKNHDNFKKKSANDILHDRRSNCAQNEKHSFQDTCRDFIIPELPRGKELILDILSTWGDKHYVGLNGIEIFSDTGQLASINKISANPPDINQLPEHNNDPRVVSNLINGVNRTRDDANLWLIPFTEGNHHYIYITFQDIVTIGMIRIWNYNKSRIHSYRGVKDIIITLDDTLVFYGEIARASGDLQGTVNSFGDIILFTTDENILELISTNDEMFEIPCNNITNYTEKDRPATVTTNTNVTLERRKSDCSVENRSNLSSSSEYNNTLSFACKEIQLIILSNWGVAGSVGLSGLEFIGDQNLVLPTTYANLRCNLDDTNLLKLIDGCNMSTDIDHMWLIDYTNENEEIVITVSFDKEVYVTGIRIWNYNASLEMSYCGVKHLFVKLDGKSVFEENCDSFLLRRAPGNCHYDFVQEISFIYHSDNESTLSRQLNTNITLPQEDITETISCNMDYEVPLMPQGFVYQIMVFSSWGDSYYVGLNGIQFFDINGHQIKLNKDNIAAFPESVNILEGVDNDIRTPDKLIDDINDNNDGQNSWLAPILPGETNRIYVIFSYPITVTAIKIWNYGKTKSRRIKEFAILVDDMLVYNGMLSENNVHETIKFFNSRNANNIDIPPNCLEQGKYSIHLQRATSGTNSLPDPYLRPYTSLIQTNK</sequence>
<dbReference type="Proteomes" id="UP001258017">
    <property type="component" value="Unassembled WGS sequence"/>
</dbReference>
<evidence type="ECO:0000259" key="1">
    <source>
        <dbReference type="Pfam" id="PF14652"/>
    </source>
</evidence>
<proteinExistence type="predicted"/>
<comment type="caution">
    <text evidence="2">The sequence shown here is derived from an EMBL/GenBank/DDBJ whole genome shotgun (WGS) entry which is preliminary data.</text>
</comment>